<evidence type="ECO:0000313" key="1">
    <source>
        <dbReference type="EMBL" id="SDR10077.1"/>
    </source>
</evidence>
<dbReference type="Proteomes" id="UP000199627">
    <property type="component" value="Unassembled WGS sequence"/>
</dbReference>
<dbReference type="OrthoDB" id="1271837at2"/>
<evidence type="ECO:0000313" key="2">
    <source>
        <dbReference type="Proteomes" id="UP000199627"/>
    </source>
</evidence>
<proteinExistence type="predicted"/>
<keyword evidence="2" id="KW-1185">Reference proteome</keyword>
<name>A0A1H1GA87_9FLAO</name>
<dbReference type="RefSeq" id="WP_089757023.1">
    <property type="nucleotide sequence ID" value="NZ_FNKL01000004.1"/>
</dbReference>
<dbReference type="EMBL" id="FNKL01000004">
    <property type="protein sequence ID" value="SDR10077.1"/>
    <property type="molecule type" value="Genomic_DNA"/>
</dbReference>
<sequence>MKYNDAKQHKDEAVKKADENVLQNFHIIITPSNTEESAKYIEDFIKDPDSFNDKSCQKYCSDDEYEVVSFRKEEDDKK</sequence>
<reference evidence="2" key="1">
    <citation type="submission" date="2016-10" db="EMBL/GenBank/DDBJ databases">
        <authorList>
            <person name="Varghese N."/>
            <person name="Submissions S."/>
        </authorList>
    </citation>
    <scope>NUCLEOTIDE SEQUENCE [LARGE SCALE GENOMIC DNA]</scope>
    <source>
        <strain evidence="2">DSM 17072</strain>
    </source>
</reference>
<organism evidence="1 2">
    <name type="scientific">Chryseobacterium soldanellicola</name>
    <dbReference type="NCBI Taxonomy" id="311333"/>
    <lineage>
        <taxon>Bacteria</taxon>
        <taxon>Pseudomonadati</taxon>
        <taxon>Bacteroidota</taxon>
        <taxon>Flavobacteriia</taxon>
        <taxon>Flavobacteriales</taxon>
        <taxon>Weeksellaceae</taxon>
        <taxon>Chryseobacterium group</taxon>
        <taxon>Chryseobacterium</taxon>
    </lineage>
</organism>
<dbReference type="AlphaFoldDB" id="A0A1H1GA87"/>
<gene>
    <name evidence="1" type="ORF">SAMN05421664_3548</name>
</gene>
<accession>A0A1H1GA87</accession>
<dbReference type="STRING" id="311333.SAMN05421664_3548"/>
<protein>
    <submittedName>
        <fullName evidence="1">Uncharacterized protein</fullName>
    </submittedName>
</protein>